<accession>A0A174R0W3</accession>
<feature type="domain" description="Sulfatase N-terminal" evidence="10">
    <location>
        <begin position="159"/>
        <end position="451"/>
    </location>
</feature>
<organism evidence="11 12">
    <name type="scientific">Fusicatenibacter saccharivorans</name>
    <dbReference type="NCBI Taxonomy" id="1150298"/>
    <lineage>
        <taxon>Bacteria</taxon>
        <taxon>Bacillati</taxon>
        <taxon>Bacillota</taxon>
        <taxon>Clostridia</taxon>
        <taxon>Lachnospirales</taxon>
        <taxon>Lachnospiraceae</taxon>
        <taxon>Fusicatenibacter</taxon>
    </lineage>
</organism>
<protein>
    <submittedName>
        <fullName evidence="11">Phosphoglycerol transferase I</fullName>
    </submittedName>
</protein>
<evidence type="ECO:0000256" key="6">
    <source>
        <dbReference type="ARBA" id="ARBA00022989"/>
    </source>
</evidence>
<keyword evidence="3" id="KW-1003">Cell membrane</keyword>
<evidence type="ECO:0000313" key="12">
    <source>
        <dbReference type="Proteomes" id="UP000095709"/>
    </source>
</evidence>
<dbReference type="Proteomes" id="UP000095709">
    <property type="component" value="Unassembled WGS sequence"/>
</dbReference>
<gene>
    <name evidence="11" type="ORF">ERS852498_02825</name>
</gene>
<comment type="subcellular location">
    <subcellularLocation>
        <location evidence="1">Cell membrane</location>
        <topology evidence="1">Multi-pass membrane protein</topology>
    </subcellularLocation>
</comment>
<dbReference type="RefSeq" id="WP_070103735.1">
    <property type="nucleotide sequence ID" value="NZ_CZAL01000017.1"/>
</dbReference>
<dbReference type="GO" id="GO:0016740">
    <property type="term" value="F:transferase activity"/>
    <property type="evidence" value="ECO:0007669"/>
    <property type="project" value="UniProtKB-KW"/>
</dbReference>
<dbReference type="EMBL" id="CZAL01000017">
    <property type="protein sequence ID" value="CUP79143.1"/>
    <property type="molecule type" value="Genomic_DNA"/>
</dbReference>
<dbReference type="Gene3D" id="2.10.270.10">
    <property type="entry name" value="Cholin Binding"/>
    <property type="match status" value="1"/>
</dbReference>
<keyword evidence="5" id="KW-0677">Repeat</keyword>
<feature type="repeat" description="Cell wall-binding" evidence="8">
    <location>
        <begin position="550"/>
        <end position="569"/>
    </location>
</feature>
<dbReference type="PROSITE" id="PS51170">
    <property type="entry name" value="CW"/>
    <property type="match status" value="1"/>
</dbReference>
<evidence type="ECO:0000256" key="2">
    <source>
        <dbReference type="ARBA" id="ARBA00004936"/>
    </source>
</evidence>
<reference evidence="11 12" key="1">
    <citation type="submission" date="2015-09" db="EMBL/GenBank/DDBJ databases">
        <authorList>
            <consortium name="Pathogen Informatics"/>
        </authorList>
    </citation>
    <scope>NUCLEOTIDE SEQUENCE [LARGE SCALE GENOMIC DNA]</scope>
    <source>
        <strain evidence="11 12">2789STDY5834885</strain>
    </source>
</reference>
<keyword evidence="4 9" id="KW-0812">Transmembrane</keyword>
<dbReference type="SUPFAM" id="SSF69360">
    <property type="entry name" value="Cell wall binding repeat"/>
    <property type="match status" value="1"/>
</dbReference>
<evidence type="ECO:0000256" key="3">
    <source>
        <dbReference type="ARBA" id="ARBA00022475"/>
    </source>
</evidence>
<evidence type="ECO:0000256" key="1">
    <source>
        <dbReference type="ARBA" id="ARBA00004651"/>
    </source>
</evidence>
<dbReference type="CDD" id="cd16015">
    <property type="entry name" value="LTA_synthase"/>
    <property type="match status" value="1"/>
</dbReference>
<feature type="transmembrane region" description="Helical" evidence="9">
    <location>
        <begin position="66"/>
        <end position="91"/>
    </location>
</feature>
<evidence type="ECO:0000256" key="8">
    <source>
        <dbReference type="PROSITE-ProRule" id="PRU00591"/>
    </source>
</evidence>
<evidence type="ECO:0000256" key="7">
    <source>
        <dbReference type="ARBA" id="ARBA00023136"/>
    </source>
</evidence>
<evidence type="ECO:0000313" key="11">
    <source>
        <dbReference type="EMBL" id="CUP79143.1"/>
    </source>
</evidence>
<dbReference type="InterPro" id="IPR018337">
    <property type="entry name" value="Cell_wall/Cho-bd_repeat"/>
</dbReference>
<dbReference type="AlphaFoldDB" id="A0A174R0W3"/>
<dbReference type="InterPro" id="IPR017850">
    <property type="entry name" value="Alkaline_phosphatase_core_sf"/>
</dbReference>
<dbReference type="Pfam" id="PF00884">
    <property type="entry name" value="Sulfatase"/>
    <property type="match status" value="1"/>
</dbReference>
<feature type="transmembrane region" description="Helical" evidence="9">
    <location>
        <begin position="98"/>
        <end position="117"/>
    </location>
</feature>
<dbReference type="GO" id="GO:0005886">
    <property type="term" value="C:plasma membrane"/>
    <property type="evidence" value="ECO:0007669"/>
    <property type="project" value="UniProtKB-SubCell"/>
</dbReference>
<keyword evidence="7 9" id="KW-0472">Membrane</keyword>
<evidence type="ECO:0000256" key="5">
    <source>
        <dbReference type="ARBA" id="ARBA00022737"/>
    </source>
</evidence>
<dbReference type="InterPro" id="IPR050448">
    <property type="entry name" value="OpgB/LTA_synthase_biosynth"/>
</dbReference>
<dbReference type="Gene3D" id="3.40.720.10">
    <property type="entry name" value="Alkaline Phosphatase, subunit A"/>
    <property type="match status" value="1"/>
</dbReference>
<evidence type="ECO:0000256" key="4">
    <source>
        <dbReference type="ARBA" id="ARBA00022692"/>
    </source>
</evidence>
<keyword evidence="6 9" id="KW-1133">Transmembrane helix</keyword>
<comment type="pathway">
    <text evidence="2">Cell wall biogenesis; lipoteichoic acid biosynthesis.</text>
</comment>
<dbReference type="PANTHER" id="PTHR47371:SF3">
    <property type="entry name" value="PHOSPHOGLYCEROL TRANSFERASE I"/>
    <property type="match status" value="1"/>
</dbReference>
<evidence type="ECO:0000256" key="9">
    <source>
        <dbReference type="SAM" id="Phobius"/>
    </source>
</evidence>
<proteinExistence type="predicted"/>
<keyword evidence="11" id="KW-0808">Transferase</keyword>
<evidence type="ECO:0000259" key="10">
    <source>
        <dbReference type="Pfam" id="PF00884"/>
    </source>
</evidence>
<name>A0A174R0W3_9FIRM</name>
<feature type="transmembrane region" description="Helical" evidence="9">
    <location>
        <begin position="12"/>
        <end position="32"/>
    </location>
</feature>
<sequence length="588" mass="67016">MKHKKQKKTKKAGRILLAVFAVVIGTLGVLLFTSERWMRKTWPNLSMEELVYQLKAPIAGTSHDLLMSYVCSSALIAAAALILLILVSIFLREKRKAHVAFGMICIAAGAASIVYSINDVWAALDVKDYLKNQSTYNTVVEDNYVDPDRVNITFPEQKRNLIYLYLESMESTYADKASGGAFDKNYIPELTQLAADNISFSNTELLGGGQPTVNATWTIAGIFAQTSGLPLSIGIQRNEMAYQTSFFPEINTLGDVLADEGYKQYFFIGSIGQFGGREEYFKEHGDYEVDDYNWAMEKGLIPEGYYEWWGYEDEKLFSFAKDRLTEIAAEGEPFNFTMLTADTHFEDGYPCELCDEENDGDNQYGMVLHCSSKQVTEFVSWIQQQDFYENTTIVISGDHLTMDSDFCENIDPDYTRTVYNVIINSPIQPQQEKNRSFTTMDMFPTTLASLGATIEGDRLGLGTNLFSGEQTLAEKLTFDQLNDDLSQKSKFFEKMEEQVTSIWTKTDEGWKFYIEDEDRWAKGEWVSLNPHRYANDTEQRYYIDANGYAVKGWKLIDGKWYYFSVKGSYRLLEGPCDEPFDVDESQYS</sequence>
<dbReference type="InterPro" id="IPR000917">
    <property type="entry name" value="Sulfatase_N"/>
</dbReference>
<dbReference type="PANTHER" id="PTHR47371">
    <property type="entry name" value="LIPOTEICHOIC ACID SYNTHASE"/>
    <property type="match status" value="1"/>
</dbReference>
<dbReference type="SUPFAM" id="SSF53649">
    <property type="entry name" value="Alkaline phosphatase-like"/>
    <property type="match status" value="1"/>
</dbReference>